<evidence type="ECO:0000256" key="1">
    <source>
        <dbReference type="SAM" id="Phobius"/>
    </source>
</evidence>
<evidence type="ECO:0000313" key="2">
    <source>
        <dbReference type="EMBL" id="QTH20869.1"/>
    </source>
</evidence>
<dbReference type="Pfam" id="PF13641">
    <property type="entry name" value="Glyco_tranf_2_3"/>
    <property type="match status" value="1"/>
</dbReference>
<dbReference type="RefSeq" id="WP_208632358.1">
    <property type="nucleotide sequence ID" value="NZ_CP059319.1"/>
</dbReference>
<feature type="transmembrane region" description="Helical" evidence="1">
    <location>
        <begin position="349"/>
        <end position="368"/>
    </location>
</feature>
<proteinExistence type="predicted"/>
<sequence length="380" mass="39950">MTDLIAWLIVALPAVATLVLAIELAAAQASLRPPPAPRDDPRIAIVIPAHDEAAGIAAAVTAARAAAPPGARLLVVADNCADDTAARARAAGAEAIERDDPDRRGKGFALAFARDHLAADPPDVVVVVDADCTVADDGIARLAAAVQAQGRPVQSTYLMRPAPDRGTLVALSGFAFLVRNLVRQRGLARLGAPALLTGSGMAFPWAAFAAAPLATDDLAEDLAIGIALTRQGFPPAFLPQVATWSDPARRDATRAQRTRWEQGFLRTARAAALPLIAAGGWPLAWLGLHLLVPPLALLVAIDGAVLALLALLGSPAPFALLATLLGATGALLLLCWWRFGRDQLSAGRLLLIPLYVLWKLPLYAAAALRPERRWIRTDRD</sequence>
<keyword evidence="1" id="KW-0812">Transmembrane</keyword>
<reference evidence="2" key="1">
    <citation type="submission" date="2020-07" db="EMBL/GenBank/DDBJ databases">
        <authorList>
            <person name="Camacho E."/>
        </authorList>
    </citation>
    <scope>NUCLEOTIDE SEQUENCE</scope>
    <source>
        <strain evidence="2">MPO218</strain>
    </source>
</reference>
<reference evidence="2" key="2">
    <citation type="submission" date="2021-04" db="EMBL/GenBank/DDBJ databases">
        <title>Isolation and genomic analysis of the ibuprofen-degrading bacterium Sphingomonas strain MPO218.</title>
        <authorList>
            <person name="Aulestia M."/>
            <person name="Flores A."/>
            <person name="Mangas E.L."/>
            <person name="Perez-Pulido A.J."/>
            <person name="Santero E."/>
            <person name="Camacho E.M."/>
        </authorList>
    </citation>
    <scope>NUCLEOTIDE SEQUENCE</scope>
    <source>
        <strain evidence="2">MPO218</strain>
    </source>
</reference>
<dbReference type="SUPFAM" id="SSF53448">
    <property type="entry name" value="Nucleotide-diphospho-sugar transferases"/>
    <property type="match status" value="1"/>
</dbReference>
<dbReference type="PANTHER" id="PTHR48090">
    <property type="entry name" value="UNDECAPRENYL-PHOSPHATE 4-DEOXY-4-FORMAMIDO-L-ARABINOSE TRANSFERASE-RELATED"/>
    <property type="match status" value="1"/>
</dbReference>
<dbReference type="Proteomes" id="UP000664914">
    <property type="component" value="Chromosome"/>
</dbReference>
<dbReference type="InterPro" id="IPR050256">
    <property type="entry name" value="Glycosyltransferase_2"/>
</dbReference>
<accession>A0A975D1C9</accession>
<protein>
    <submittedName>
        <fullName evidence="2">Glycosyltransferase</fullName>
    </submittedName>
</protein>
<keyword evidence="1" id="KW-0472">Membrane</keyword>
<dbReference type="AlphaFoldDB" id="A0A975D1C9"/>
<name>A0A975D1C9_9SPHN</name>
<feature type="transmembrane region" description="Helical" evidence="1">
    <location>
        <begin position="270"/>
        <end position="288"/>
    </location>
</feature>
<dbReference type="Gene3D" id="3.90.550.10">
    <property type="entry name" value="Spore Coat Polysaccharide Biosynthesis Protein SpsA, Chain A"/>
    <property type="match status" value="1"/>
</dbReference>
<keyword evidence="1" id="KW-1133">Transmembrane helix</keyword>
<dbReference type="PANTHER" id="PTHR48090:SF6">
    <property type="entry name" value="SLR5056 PROTEIN"/>
    <property type="match status" value="1"/>
</dbReference>
<organism evidence="2 3">
    <name type="scientific">Rhizorhabdus wittichii</name>
    <dbReference type="NCBI Taxonomy" id="160791"/>
    <lineage>
        <taxon>Bacteria</taxon>
        <taxon>Pseudomonadati</taxon>
        <taxon>Pseudomonadota</taxon>
        <taxon>Alphaproteobacteria</taxon>
        <taxon>Sphingomonadales</taxon>
        <taxon>Sphingomonadaceae</taxon>
        <taxon>Rhizorhabdus</taxon>
    </lineage>
</organism>
<evidence type="ECO:0000313" key="3">
    <source>
        <dbReference type="Proteomes" id="UP000664914"/>
    </source>
</evidence>
<dbReference type="InterPro" id="IPR029044">
    <property type="entry name" value="Nucleotide-diphossugar_trans"/>
</dbReference>
<dbReference type="EMBL" id="CP059319">
    <property type="protein sequence ID" value="QTH20869.1"/>
    <property type="molecule type" value="Genomic_DNA"/>
</dbReference>
<feature type="transmembrane region" description="Helical" evidence="1">
    <location>
        <begin position="295"/>
        <end position="312"/>
    </location>
</feature>
<gene>
    <name evidence="2" type="ORF">HRJ34_21490</name>
</gene>
<feature type="transmembrane region" description="Helical" evidence="1">
    <location>
        <begin position="318"/>
        <end position="337"/>
    </location>
</feature>